<evidence type="ECO:0000256" key="1">
    <source>
        <dbReference type="SAM" id="MobiDB-lite"/>
    </source>
</evidence>
<comment type="caution">
    <text evidence="2">The sequence shown here is derived from an EMBL/GenBank/DDBJ whole genome shotgun (WGS) entry which is preliminary data.</text>
</comment>
<evidence type="ECO:0000313" key="2">
    <source>
        <dbReference type="EMBL" id="KAK6642391.1"/>
    </source>
</evidence>
<evidence type="ECO:0000313" key="3">
    <source>
        <dbReference type="Proteomes" id="UP001372834"/>
    </source>
</evidence>
<proteinExistence type="predicted"/>
<feature type="region of interest" description="Disordered" evidence="1">
    <location>
        <begin position="1"/>
        <end position="25"/>
    </location>
</feature>
<sequence length="60" mass="6542">MRDESKDGRIKEREDAPGAKKEMQTLGAGRGRICIARVESQKDLKGCSLAIRTGLPSVNL</sequence>
<protein>
    <submittedName>
        <fullName evidence="2">Uncharacterized protein</fullName>
    </submittedName>
</protein>
<name>A0AAN8S2I5_POLSC</name>
<dbReference type="Proteomes" id="UP001372834">
    <property type="component" value="Unassembled WGS sequence"/>
</dbReference>
<dbReference type="AlphaFoldDB" id="A0AAN8S2I5"/>
<accession>A0AAN8S2I5</accession>
<reference evidence="2 3" key="1">
    <citation type="submission" date="2023-10" db="EMBL/GenBank/DDBJ databases">
        <title>Genomes of two closely related lineages of the louse Polyplax serrata with different host specificities.</title>
        <authorList>
            <person name="Martinu J."/>
            <person name="Tarabai H."/>
            <person name="Stefka J."/>
            <person name="Hypsa V."/>
        </authorList>
    </citation>
    <scope>NUCLEOTIDE SEQUENCE [LARGE SCALE GENOMIC DNA]</scope>
    <source>
        <strain evidence="2">HR10_N</strain>
    </source>
</reference>
<dbReference type="EMBL" id="JAWJWE010000002">
    <property type="protein sequence ID" value="KAK6642391.1"/>
    <property type="molecule type" value="Genomic_DNA"/>
</dbReference>
<gene>
    <name evidence="2" type="ORF">RUM43_003892</name>
</gene>
<feature type="compositionally biased region" description="Basic and acidic residues" evidence="1">
    <location>
        <begin position="1"/>
        <end position="23"/>
    </location>
</feature>
<organism evidence="2 3">
    <name type="scientific">Polyplax serrata</name>
    <name type="common">Common mouse louse</name>
    <dbReference type="NCBI Taxonomy" id="468196"/>
    <lineage>
        <taxon>Eukaryota</taxon>
        <taxon>Metazoa</taxon>
        <taxon>Ecdysozoa</taxon>
        <taxon>Arthropoda</taxon>
        <taxon>Hexapoda</taxon>
        <taxon>Insecta</taxon>
        <taxon>Pterygota</taxon>
        <taxon>Neoptera</taxon>
        <taxon>Paraneoptera</taxon>
        <taxon>Psocodea</taxon>
        <taxon>Troctomorpha</taxon>
        <taxon>Phthiraptera</taxon>
        <taxon>Anoplura</taxon>
        <taxon>Polyplacidae</taxon>
        <taxon>Polyplax</taxon>
    </lineage>
</organism>